<accession>A0ABW1YC47</accession>
<organism evidence="1 2">
    <name type="scientific">Deinococcus lacus</name>
    <dbReference type="NCBI Taxonomy" id="392561"/>
    <lineage>
        <taxon>Bacteria</taxon>
        <taxon>Thermotogati</taxon>
        <taxon>Deinococcota</taxon>
        <taxon>Deinococci</taxon>
        <taxon>Deinococcales</taxon>
        <taxon>Deinococcaceae</taxon>
        <taxon>Deinococcus</taxon>
    </lineage>
</organism>
<comment type="caution">
    <text evidence="1">The sequence shown here is derived from an EMBL/GenBank/DDBJ whole genome shotgun (WGS) entry which is preliminary data.</text>
</comment>
<gene>
    <name evidence="1" type="ORF">ACFP81_01145</name>
</gene>
<dbReference type="Proteomes" id="UP001596297">
    <property type="component" value="Unassembled WGS sequence"/>
</dbReference>
<protein>
    <submittedName>
        <fullName evidence="1">Uncharacterized protein</fullName>
    </submittedName>
</protein>
<proteinExistence type="predicted"/>
<dbReference type="EMBL" id="JBHSWD010000001">
    <property type="protein sequence ID" value="MFC6590777.1"/>
    <property type="molecule type" value="Genomic_DNA"/>
</dbReference>
<evidence type="ECO:0000313" key="2">
    <source>
        <dbReference type="Proteomes" id="UP001596297"/>
    </source>
</evidence>
<sequence length="303" mass="33885">MTDLDKIVEKLQSKLLADRKVRAVAQAGSYGGDDAWPGSVPTLIAFERGILSPQTDTRLGATVLRYPYERLEEWRDWEQARQSAPLGQLATSRVVYDPTGHFGRIQRMLWTLSDERLAEYRGELLRSAEQQLRAARDGLGGPAQAAEQLAALTLARRLATEQLYPALLTHARLWPEFELRLPHAWRAAAGLKFPKGVYWLEQLYGFGGHEEARRTLLATRGLKMLTQEKHARAAIACGYYDGAVRYLRDEAARLHAEDLSRWAYLSSARRERLGTLLGVTRSPLGPAALQIAGELLVAAREGE</sequence>
<keyword evidence="2" id="KW-1185">Reference proteome</keyword>
<name>A0ABW1YC47_9DEIO</name>
<evidence type="ECO:0000313" key="1">
    <source>
        <dbReference type="EMBL" id="MFC6590777.1"/>
    </source>
</evidence>
<dbReference type="RefSeq" id="WP_380081790.1">
    <property type="nucleotide sequence ID" value="NZ_JBHSWD010000001.1"/>
</dbReference>
<reference evidence="2" key="1">
    <citation type="journal article" date="2019" name="Int. J. Syst. Evol. Microbiol.">
        <title>The Global Catalogue of Microorganisms (GCM) 10K type strain sequencing project: providing services to taxonomists for standard genome sequencing and annotation.</title>
        <authorList>
            <consortium name="The Broad Institute Genomics Platform"/>
            <consortium name="The Broad Institute Genome Sequencing Center for Infectious Disease"/>
            <person name="Wu L."/>
            <person name="Ma J."/>
        </authorList>
    </citation>
    <scope>NUCLEOTIDE SEQUENCE [LARGE SCALE GENOMIC DNA]</scope>
    <source>
        <strain evidence="2">CGMCC 1.15772</strain>
    </source>
</reference>